<evidence type="ECO:0000313" key="3">
    <source>
        <dbReference type="EMBL" id="HJD96240.1"/>
    </source>
</evidence>
<keyword evidence="1" id="KW-0175">Coiled coil</keyword>
<dbReference type="Proteomes" id="UP000698963">
    <property type="component" value="Unassembled WGS sequence"/>
</dbReference>
<name>A0A921ATU6_9BACT</name>
<feature type="compositionally biased region" description="Basic and acidic residues" evidence="2">
    <location>
        <begin position="82"/>
        <end position="92"/>
    </location>
</feature>
<feature type="compositionally biased region" description="Polar residues" evidence="2">
    <location>
        <begin position="23"/>
        <end position="38"/>
    </location>
</feature>
<evidence type="ECO:0000256" key="2">
    <source>
        <dbReference type="SAM" id="MobiDB-lite"/>
    </source>
</evidence>
<evidence type="ECO:0000256" key="1">
    <source>
        <dbReference type="SAM" id="Coils"/>
    </source>
</evidence>
<proteinExistence type="predicted"/>
<dbReference type="RefSeq" id="WP_304120430.1">
    <property type="nucleotide sequence ID" value="NZ_DYZA01000023.1"/>
</dbReference>
<sequence length="246" mass="26645">MEEKAFSSEQPEEVIELLDIVGQTCSEETGSVSGQESPAPTVAEEEKFAAEPSGEEYSGPEAIHSSPEESLLQPCEGEDEPSLERQSDKAPVGEENVEPEVLPSEKADVSAEEEGALRSLEERHRAEVRALEERLAAAEKVCAELAESVESLSQQLAQAGAMFMEDASVRLNMEEMVSRMLDARLPSAEEQEGSSGEGDLAVRLEELERRMEEGQARSEQLAALAAAKVIREEIAAIKAEYAHSAS</sequence>
<dbReference type="AlphaFoldDB" id="A0A921ATU6"/>
<reference evidence="3" key="2">
    <citation type="submission" date="2021-09" db="EMBL/GenBank/DDBJ databases">
        <authorList>
            <person name="Gilroy R."/>
        </authorList>
    </citation>
    <scope>NUCLEOTIDE SEQUENCE</scope>
    <source>
        <strain evidence="3">ChiGjej2B2-19336</strain>
    </source>
</reference>
<dbReference type="EMBL" id="DYZA01000023">
    <property type="protein sequence ID" value="HJD96240.1"/>
    <property type="molecule type" value="Genomic_DNA"/>
</dbReference>
<organism evidence="3 4">
    <name type="scientific">Mailhella massiliensis</name>
    <dbReference type="NCBI Taxonomy" id="1903261"/>
    <lineage>
        <taxon>Bacteria</taxon>
        <taxon>Pseudomonadati</taxon>
        <taxon>Thermodesulfobacteriota</taxon>
        <taxon>Desulfovibrionia</taxon>
        <taxon>Desulfovibrionales</taxon>
        <taxon>Desulfovibrionaceae</taxon>
        <taxon>Mailhella</taxon>
    </lineage>
</organism>
<reference evidence="3" key="1">
    <citation type="journal article" date="2021" name="PeerJ">
        <title>Extensive microbial diversity within the chicken gut microbiome revealed by metagenomics and culture.</title>
        <authorList>
            <person name="Gilroy R."/>
            <person name="Ravi A."/>
            <person name="Getino M."/>
            <person name="Pursley I."/>
            <person name="Horton D.L."/>
            <person name="Alikhan N.F."/>
            <person name="Baker D."/>
            <person name="Gharbi K."/>
            <person name="Hall N."/>
            <person name="Watson M."/>
            <person name="Adriaenssens E.M."/>
            <person name="Foster-Nyarko E."/>
            <person name="Jarju S."/>
            <person name="Secka A."/>
            <person name="Antonio M."/>
            <person name="Oren A."/>
            <person name="Chaudhuri R.R."/>
            <person name="La Ragione R."/>
            <person name="Hildebrand F."/>
            <person name="Pallen M.J."/>
        </authorList>
    </citation>
    <scope>NUCLEOTIDE SEQUENCE</scope>
    <source>
        <strain evidence="3">ChiGjej2B2-19336</strain>
    </source>
</reference>
<comment type="caution">
    <text evidence="3">The sequence shown here is derived from an EMBL/GenBank/DDBJ whole genome shotgun (WGS) entry which is preliminary data.</text>
</comment>
<feature type="compositionally biased region" description="Basic and acidic residues" evidence="2">
    <location>
        <begin position="103"/>
        <end position="123"/>
    </location>
</feature>
<protein>
    <submittedName>
        <fullName evidence="3">Uncharacterized protein</fullName>
    </submittedName>
</protein>
<feature type="coiled-coil region" evidence="1">
    <location>
        <begin position="197"/>
        <end position="224"/>
    </location>
</feature>
<feature type="region of interest" description="Disordered" evidence="2">
    <location>
        <begin position="21"/>
        <end position="123"/>
    </location>
</feature>
<evidence type="ECO:0000313" key="4">
    <source>
        <dbReference type="Proteomes" id="UP000698963"/>
    </source>
</evidence>
<gene>
    <name evidence="3" type="ORF">K8W16_01150</name>
</gene>
<accession>A0A921ATU6</accession>